<keyword evidence="3 7" id="KW-0812">Transmembrane</keyword>
<dbReference type="Proteomes" id="UP000327143">
    <property type="component" value="Chromosome"/>
</dbReference>
<dbReference type="SUPFAM" id="SSF103473">
    <property type="entry name" value="MFS general substrate transporter"/>
    <property type="match status" value="1"/>
</dbReference>
<evidence type="ECO:0000256" key="5">
    <source>
        <dbReference type="ARBA" id="ARBA00023136"/>
    </source>
</evidence>
<feature type="transmembrane region" description="Helical" evidence="7">
    <location>
        <begin position="203"/>
        <end position="223"/>
    </location>
</feature>
<feature type="transmembrane region" description="Helical" evidence="7">
    <location>
        <begin position="328"/>
        <end position="352"/>
    </location>
</feature>
<evidence type="ECO:0000256" key="2">
    <source>
        <dbReference type="ARBA" id="ARBA00022475"/>
    </source>
</evidence>
<feature type="transmembrane region" description="Helical" evidence="7">
    <location>
        <begin position="230"/>
        <end position="249"/>
    </location>
</feature>
<feature type="transmembrane region" description="Helical" evidence="7">
    <location>
        <begin position="358"/>
        <end position="391"/>
    </location>
</feature>
<dbReference type="RefSeq" id="WP_026085084.1">
    <property type="nucleotide sequence ID" value="NZ_CP023700.1"/>
</dbReference>
<proteinExistence type="predicted"/>
<reference evidence="8 9" key="1">
    <citation type="submission" date="2017-09" db="EMBL/GenBank/DDBJ databases">
        <authorList>
            <person name="Lee N."/>
            <person name="Cho B.-K."/>
        </authorList>
    </citation>
    <scope>NUCLEOTIDE SEQUENCE [LARGE SCALE GENOMIC DNA]</scope>
    <source>
        <strain evidence="8 9">ATCC 39115</strain>
    </source>
</reference>
<keyword evidence="4 7" id="KW-1133">Transmembrane helix</keyword>
<sequence length="480" mass="49018">MATARTPQDATGTGGSKRVKGVRESGRRAGTGRADGRLRAFGRALRFPVTGTARGIRRVTHAHGAGESGLGKLIELHGVNGAGDVMITVALASTVFFSVPTDEARGRVALYLAVTMAPFTLLAPVIGPLLDRVPHGRRAAMAGAMLARALLALVLSGAVVTGSIQLYPAALGVLVASKAYGVVRSAVVPRLLPPTFSLVKANSRVTLGGLLATGIAAPIGAGLQQIGPRWPLYGAFVLFVTGMFLSFRLPPGVDSAKGEDVALLAADERHLHGPYRKAAQRPGLRTVGPAVTHALGANASIRCLSGFLIFFLAFLLREHPMTGQSAAVSLGIVGVAAGTGNALGTAVGAWLRSRAPEIIIVTVVACVLGATIAAAVFFGAVLVACLAAIAGFAQALAKLSLDALIQRDVPELVRTSAFARSETLLQMAWVLGGAIGIVMPLIGPLGLAVGAAIVAAGWLTTVRGLVVSARHGSTGRARVA</sequence>
<feature type="region of interest" description="Disordered" evidence="6">
    <location>
        <begin position="1"/>
        <end position="33"/>
    </location>
</feature>
<dbReference type="Gene3D" id="1.20.1250.20">
    <property type="entry name" value="MFS general substrate transporter like domains"/>
    <property type="match status" value="1"/>
</dbReference>
<dbReference type="PANTHER" id="PTHR23513:SF18">
    <property type="entry name" value="INTEGRAL MEMBRANE PROTEIN"/>
    <property type="match status" value="1"/>
</dbReference>
<keyword evidence="5 7" id="KW-0472">Membrane</keyword>
<feature type="transmembrane region" description="Helical" evidence="7">
    <location>
        <begin position="448"/>
        <end position="466"/>
    </location>
</feature>
<keyword evidence="9" id="KW-1185">Reference proteome</keyword>
<dbReference type="EMBL" id="CP023700">
    <property type="protein sequence ID" value="QEU86371.1"/>
    <property type="molecule type" value="Genomic_DNA"/>
</dbReference>
<comment type="subcellular location">
    <subcellularLocation>
        <location evidence="1">Cell membrane</location>
        <topology evidence="1">Multi-pass membrane protein</topology>
    </subcellularLocation>
</comment>
<dbReference type="InterPro" id="IPR036259">
    <property type="entry name" value="MFS_trans_sf"/>
</dbReference>
<evidence type="ECO:0000313" key="8">
    <source>
        <dbReference type="EMBL" id="QEU86371.1"/>
    </source>
</evidence>
<dbReference type="InterPro" id="IPR011701">
    <property type="entry name" value="MFS"/>
</dbReference>
<keyword evidence="2" id="KW-1003">Cell membrane</keyword>
<evidence type="ECO:0000256" key="7">
    <source>
        <dbReference type="SAM" id="Phobius"/>
    </source>
</evidence>
<dbReference type="Pfam" id="PF07690">
    <property type="entry name" value="MFS_1"/>
    <property type="match status" value="1"/>
</dbReference>
<feature type="compositionally biased region" description="Polar residues" evidence="6">
    <location>
        <begin position="1"/>
        <end position="11"/>
    </location>
</feature>
<feature type="transmembrane region" description="Helical" evidence="7">
    <location>
        <begin position="299"/>
        <end position="316"/>
    </location>
</feature>
<evidence type="ECO:0000256" key="1">
    <source>
        <dbReference type="ARBA" id="ARBA00004651"/>
    </source>
</evidence>
<dbReference type="PANTHER" id="PTHR23513">
    <property type="entry name" value="INTEGRAL MEMBRANE EFFLUX PROTEIN-RELATED"/>
    <property type="match status" value="1"/>
</dbReference>
<name>A0ABX6AGH8_STRVD</name>
<feature type="transmembrane region" description="Helical" evidence="7">
    <location>
        <begin position="424"/>
        <end position="442"/>
    </location>
</feature>
<evidence type="ECO:0000313" key="9">
    <source>
        <dbReference type="Proteomes" id="UP000327143"/>
    </source>
</evidence>
<organism evidence="8 9">
    <name type="scientific">Streptomyces viridosporus T7A</name>
    <dbReference type="NCBI Taxonomy" id="665577"/>
    <lineage>
        <taxon>Bacteria</taxon>
        <taxon>Bacillati</taxon>
        <taxon>Actinomycetota</taxon>
        <taxon>Actinomycetes</taxon>
        <taxon>Kitasatosporales</taxon>
        <taxon>Streptomycetaceae</taxon>
        <taxon>Streptomyces</taxon>
    </lineage>
</organism>
<evidence type="ECO:0000256" key="6">
    <source>
        <dbReference type="SAM" id="MobiDB-lite"/>
    </source>
</evidence>
<accession>A0ABX6AGH8</accession>
<evidence type="ECO:0000256" key="3">
    <source>
        <dbReference type="ARBA" id="ARBA00022692"/>
    </source>
</evidence>
<gene>
    <name evidence="8" type="ORF">CP969_17985</name>
</gene>
<evidence type="ECO:0000256" key="4">
    <source>
        <dbReference type="ARBA" id="ARBA00022989"/>
    </source>
</evidence>
<protein>
    <submittedName>
        <fullName evidence="8">MFS transporter</fullName>
    </submittedName>
</protein>
<feature type="transmembrane region" description="Helical" evidence="7">
    <location>
        <begin position="108"/>
        <end position="127"/>
    </location>
</feature>